<feature type="transmembrane region" description="Helical" evidence="1">
    <location>
        <begin position="37"/>
        <end position="54"/>
    </location>
</feature>
<reference evidence="3" key="3">
    <citation type="journal article" date="2021" name="Int. J. Parasitol.">
        <title>Comparative analysis of gene expression between Babesia bovis blood stages and kinetes allowed by improved genome annotation.</title>
        <authorList>
            <person name="Ueti M.W."/>
            <person name="Johnson W.C."/>
            <person name="Kappmeyer L.S."/>
            <person name="Herndon D.R."/>
            <person name="Mousel M.R."/>
            <person name="Reif K.E."/>
            <person name="Taus N.S."/>
            <person name="Ifeonu O.O."/>
            <person name="Silva J.C."/>
            <person name="Suarez C.E."/>
            <person name="Brayton K.A."/>
        </authorList>
    </citation>
    <scope>NUCLEOTIDE SEQUENCE [LARGE SCALE GENOMIC DNA]</scope>
</reference>
<gene>
    <name evidence="2" type="ORF">BBOV_I002630</name>
</gene>
<reference evidence="3" key="2">
    <citation type="journal article" date="2020" name="Data Brief">
        <title>Transcriptome dataset of Babesia bovis life stages within vertebrate and invertebrate hosts.</title>
        <authorList>
            <person name="Ueti M.W."/>
            <person name="Johnson W.C."/>
            <person name="Kappmeyer L.S."/>
            <person name="Herndon D.R."/>
            <person name="Mousel M.R."/>
            <person name="Reif K.E."/>
            <person name="Taus N.S."/>
            <person name="Ifeonu O.O."/>
            <person name="Silva J.C."/>
            <person name="Suarez C.E."/>
            <person name="Brayton K.A."/>
        </authorList>
    </citation>
    <scope>NUCLEOTIDE SEQUENCE [LARGE SCALE GENOMIC DNA]</scope>
</reference>
<dbReference type="GeneID" id="5477129"/>
<dbReference type="OMA" id="WEANLAI"/>
<dbReference type="AlphaFoldDB" id="A7AWB7"/>
<sequence length="444" mass="51216">MEIDVDDDDQWGSLIWITDFAWFCYLNRGVVRKWPPVYILSLYFILSNLYNIYLREIREFAIVNYDIFATFFGSSLLGGAALSSTDAGHSLPIDIPNGIKYLLSHDNYMLNTSQKRIIQDLMINGSPDAQPGFINLHLYVGKIDDRYHLVQCSCCASDIADVFVDLLETYERFQRHPDFKIAPRGTLPSVVRHIVANVPCIFDIPDEEVVPIPLTNTLRGVRTLLTSGIIHERSPRDRYQKVVVASATLLLYILMPHHYAVKHLGRLIRRSDNQGLIVLTSILDRLLCNFPKEGDVWSLKLYTSRQFLKRFRRKGGNIFSSIKDLFSTGSMDLEPLLLEVSSKSRMNGRLSWYLWHLYTSVRDISLRHLSKGNSHRVLEQIDRYFMGLYSVMLVANEGYQGIFYIYLYIARNYSGSLRDLREICERAVPNASWEANLAILDKYM</sequence>
<evidence type="ECO:0000313" key="2">
    <source>
        <dbReference type="EMBL" id="EDO05345.1"/>
    </source>
</evidence>
<dbReference type="KEGG" id="bbo:BBOV_I002630"/>
<dbReference type="RefSeq" id="XP_001608913.1">
    <property type="nucleotide sequence ID" value="XM_001608863.1"/>
</dbReference>
<proteinExistence type="predicted"/>
<keyword evidence="3" id="KW-1185">Reference proteome</keyword>
<name>A7AWB7_BABBO</name>
<evidence type="ECO:0000313" key="3">
    <source>
        <dbReference type="Proteomes" id="UP000002173"/>
    </source>
</evidence>
<accession>A7AWB7</accession>
<keyword evidence="1" id="KW-0812">Transmembrane</keyword>
<evidence type="ECO:0000256" key="1">
    <source>
        <dbReference type="SAM" id="Phobius"/>
    </source>
</evidence>
<protein>
    <submittedName>
        <fullName evidence="2">Uncharacterized protein</fullName>
    </submittedName>
</protein>
<dbReference type="EMBL" id="AAXT01000005">
    <property type="protein sequence ID" value="EDO05345.1"/>
    <property type="molecule type" value="Genomic_DNA"/>
</dbReference>
<keyword evidence="1" id="KW-1133">Transmembrane helix</keyword>
<comment type="caution">
    <text evidence="2">The sequence shown here is derived from an EMBL/GenBank/DDBJ whole genome shotgun (WGS) entry which is preliminary data.</text>
</comment>
<dbReference type="InParanoid" id="A7AWB7"/>
<dbReference type="VEuPathDB" id="PiroplasmaDB:BBOV_I002630"/>
<organism evidence="2 3">
    <name type="scientific">Babesia bovis</name>
    <dbReference type="NCBI Taxonomy" id="5865"/>
    <lineage>
        <taxon>Eukaryota</taxon>
        <taxon>Sar</taxon>
        <taxon>Alveolata</taxon>
        <taxon>Apicomplexa</taxon>
        <taxon>Aconoidasida</taxon>
        <taxon>Piroplasmida</taxon>
        <taxon>Babesiidae</taxon>
        <taxon>Babesia</taxon>
    </lineage>
</organism>
<dbReference type="Proteomes" id="UP000002173">
    <property type="component" value="Unassembled WGS sequence"/>
</dbReference>
<keyword evidence="1" id="KW-0472">Membrane</keyword>
<reference evidence="2 3" key="1">
    <citation type="journal article" date="2007" name="PLoS Pathog.">
        <title>Genome sequence of Babesia bovis and comparative analysis of apicomplexan hemoprotozoa.</title>
        <authorList>
            <person name="Brayton K.A."/>
            <person name="Lau A.O.T."/>
            <person name="Herndon D.R."/>
            <person name="Hannick L."/>
            <person name="Kappmeyer L.S."/>
            <person name="Berens S.J."/>
            <person name="Bidwell S.L."/>
            <person name="Brown W.C."/>
            <person name="Crabtree J."/>
            <person name="Fadrosh D."/>
            <person name="Feldblum T."/>
            <person name="Forberger H.A."/>
            <person name="Haas B.J."/>
            <person name="Howell J.M."/>
            <person name="Khouri H."/>
            <person name="Koo H."/>
            <person name="Mann D.J."/>
            <person name="Norimine J."/>
            <person name="Paulsen I.T."/>
            <person name="Radune D."/>
            <person name="Ren Q."/>
            <person name="Smith R.K. Jr."/>
            <person name="Suarez C.E."/>
            <person name="White O."/>
            <person name="Wortman J.R."/>
            <person name="Knowles D.P. Jr."/>
            <person name="McElwain T.F."/>
            <person name="Nene V.M."/>
        </authorList>
    </citation>
    <scope>NUCLEOTIDE SEQUENCE [LARGE SCALE GENOMIC DNA]</scope>
    <source>
        <strain evidence="2">T2Bo</strain>
    </source>
</reference>